<evidence type="ECO:0000313" key="11">
    <source>
        <dbReference type="EMBL" id="GAH24882.1"/>
    </source>
</evidence>
<dbReference type="GO" id="GO:0016787">
    <property type="term" value="F:hydrolase activity"/>
    <property type="evidence" value="ECO:0007669"/>
    <property type="project" value="UniProtKB-KW"/>
</dbReference>
<evidence type="ECO:0000259" key="10">
    <source>
        <dbReference type="PROSITE" id="PS51217"/>
    </source>
</evidence>
<accession>X1DX57</accession>
<evidence type="ECO:0000256" key="2">
    <source>
        <dbReference type="ARBA" id="ARBA00022801"/>
    </source>
</evidence>
<keyword evidence="1" id="KW-0547">Nucleotide-binding</keyword>
<dbReference type="GO" id="GO:0000725">
    <property type="term" value="P:recombinational repair"/>
    <property type="evidence" value="ECO:0007669"/>
    <property type="project" value="TreeGrafter"/>
</dbReference>
<proteinExistence type="predicted"/>
<feature type="domain" description="UvrD-like helicase ATP-binding" evidence="9">
    <location>
        <begin position="1"/>
        <end position="77"/>
    </location>
</feature>
<dbReference type="InterPro" id="IPR000212">
    <property type="entry name" value="DNA_helicase_UvrD/REP"/>
</dbReference>
<evidence type="ECO:0000256" key="6">
    <source>
        <dbReference type="ARBA" id="ARBA00034617"/>
    </source>
</evidence>
<protein>
    <recommendedName>
        <fullName evidence="7">DNA 3'-5' helicase</fullName>
        <ecNumber evidence="7">5.6.2.4</ecNumber>
    </recommendedName>
</protein>
<feature type="non-terminal residue" evidence="11">
    <location>
        <position position="185"/>
    </location>
</feature>
<evidence type="ECO:0000256" key="3">
    <source>
        <dbReference type="ARBA" id="ARBA00022806"/>
    </source>
</evidence>
<keyword evidence="5" id="KW-0413">Isomerase</keyword>
<dbReference type="GO" id="GO:0005524">
    <property type="term" value="F:ATP binding"/>
    <property type="evidence" value="ECO:0007669"/>
    <property type="project" value="UniProtKB-KW"/>
</dbReference>
<keyword evidence="2" id="KW-0378">Hydrolase</keyword>
<comment type="catalytic activity">
    <reaction evidence="6">
        <text>Couples ATP hydrolysis with the unwinding of duplex DNA by translocating in the 3'-5' direction.</text>
        <dbReference type="EC" id="5.6.2.4"/>
    </reaction>
</comment>
<dbReference type="PANTHER" id="PTHR11070">
    <property type="entry name" value="UVRD / RECB / PCRA DNA HELICASE FAMILY MEMBER"/>
    <property type="match status" value="1"/>
</dbReference>
<evidence type="ECO:0000256" key="4">
    <source>
        <dbReference type="ARBA" id="ARBA00022840"/>
    </source>
</evidence>
<evidence type="ECO:0000256" key="7">
    <source>
        <dbReference type="ARBA" id="ARBA00034808"/>
    </source>
</evidence>
<dbReference type="EC" id="5.6.2.4" evidence="7"/>
<feature type="domain" description="UvrD-like helicase C-terminal" evidence="10">
    <location>
        <begin position="78"/>
        <end position="185"/>
    </location>
</feature>
<dbReference type="PROSITE" id="PS51198">
    <property type="entry name" value="UVRD_HELICASE_ATP_BIND"/>
    <property type="match status" value="1"/>
</dbReference>
<dbReference type="InterPro" id="IPR014017">
    <property type="entry name" value="DNA_helicase_UvrD-like_C"/>
</dbReference>
<dbReference type="AlphaFoldDB" id="X1DX57"/>
<evidence type="ECO:0000256" key="8">
    <source>
        <dbReference type="ARBA" id="ARBA00048988"/>
    </source>
</evidence>
<dbReference type="GO" id="GO:0043138">
    <property type="term" value="F:3'-5' DNA helicase activity"/>
    <property type="evidence" value="ECO:0007669"/>
    <property type="project" value="UniProtKB-EC"/>
</dbReference>
<dbReference type="GO" id="GO:0005829">
    <property type="term" value="C:cytosol"/>
    <property type="evidence" value="ECO:0007669"/>
    <property type="project" value="TreeGrafter"/>
</dbReference>
<dbReference type="InterPro" id="IPR027417">
    <property type="entry name" value="P-loop_NTPase"/>
</dbReference>
<reference evidence="11" key="1">
    <citation type="journal article" date="2014" name="Front. Microbiol.">
        <title>High frequency of phylogenetically diverse reductive dehalogenase-homologous genes in deep subseafloor sedimentary metagenomes.</title>
        <authorList>
            <person name="Kawai M."/>
            <person name="Futagami T."/>
            <person name="Toyoda A."/>
            <person name="Takaki Y."/>
            <person name="Nishi S."/>
            <person name="Hori S."/>
            <person name="Arai W."/>
            <person name="Tsubouchi T."/>
            <person name="Morono Y."/>
            <person name="Uchiyama I."/>
            <person name="Ito T."/>
            <person name="Fujiyama A."/>
            <person name="Inagaki F."/>
            <person name="Takami H."/>
        </authorList>
    </citation>
    <scope>NUCLEOTIDE SEQUENCE</scope>
    <source>
        <strain evidence="11">Expedition CK06-06</strain>
    </source>
</reference>
<evidence type="ECO:0000256" key="1">
    <source>
        <dbReference type="ARBA" id="ARBA00022741"/>
    </source>
</evidence>
<dbReference type="Pfam" id="PF00580">
    <property type="entry name" value="UvrD-helicase"/>
    <property type="match status" value="1"/>
</dbReference>
<gene>
    <name evidence="11" type="ORF">S03H2_09594</name>
</gene>
<evidence type="ECO:0000256" key="5">
    <source>
        <dbReference type="ARBA" id="ARBA00023235"/>
    </source>
</evidence>
<dbReference type="InterPro" id="IPR014016">
    <property type="entry name" value="UvrD-like_ATP-bd"/>
</dbReference>
<dbReference type="CDD" id="cd17932">
    <property type="entry name" value="DEXQc_UvrD"/>
    <property type="match status" value="1"/>
</dbReference>
<name>X1DX57_9ZZZZ</name>
<dbReference type="PANTHER" id="PTHR11070:SF2">
    <property type="entry name" value="ATP-DEPENDENT DNA HELICASE SRS2"/>
    <property type="match status" value="1"/>
</dbReference>
<organism evidence="11">
    <name type="scientific">marine sediment metagenome</name>
    <dbReference type="NCBI Taxonomy" id="412755"/>
    <lineage>
        <taxon>unclassified sequences</taxon>
        <taxon>metagenomes</taxon>
        <taxon>ecological metagenomes</taxon>
    </lineage>
</organism>
<evidence type="ECO:0000259" key="9">
    <source>
        <dbReference type="PROSITE" id="PS51198"/>
    </source>
</evidence>
<dbReference type="GO" id="GO:0003677">
    <property type="term" value="F:DNA binding"/>
    <property type="evidence" value="ECO:0007669"/>
    <property type="project" value="InterPro"/>
</dbReference>
<sequence>YQSRYLHLQVDEFQDTNLVQYELVKQLAGKFRNICVVGDPDQSIYSWRFADLRNILNFEKDYPEAKVVLLEQNYRSTKMILEAASYIISANQQRKPKGLWTDNEPGVPGTVVETYTEQEEAQFVVNEVEQLVSQGEFKGGDCAIMYRTNAQSRVLEEAFVRYGVPYKLVAGTRFYERREIKDIIA</sequence>
<dbReference type="Pfam" id="PF13361">
    <property type="entry name" value="UvrD_C"/>
    <property type="match status" value="1"/>
</dbReference>
<dbReference type="EMBL" id="BARU01004924">
    <property type="protein sequence ID" value="GAH24882.1"/>
    <property type="molecule type" value="Genomic_DNA"/>
</dbReference>
<dbReference type="SUPFAM" id="SSF52540">
    <property type="entry name" value="P-loop containing nucleoside triphosphate hydrolases"/>
    <property type="match status" value="1"/>
</dbReference>
<keyword evidence="3" id="KW-0347">Helicase</keyword>
<dbReference type="PROSITE" id="PS51217">
    <property type="entry name" value="UVRD_HELICASE_CTER"/>
    <property type="match status" value="1"/>
</dbReference>
<comment type="caution">
    <text evidence="11">The sequence shown here is derived from an EMBL/GenBank/DDBJ whole genome shotgun (WGS) entry which is preliminary data.</text>
</comment>
<comment type="catalytic activity">
    <reaction evidence="8">
        <text>ATP + H2O = ADP + phosphate + H(+)</text>
        <dbReference type="Rhea" id="RHEA:13065"/>
        <dbReference type="ChEBI" id="CHEBI:15377"/>
        <dbReference type="ChEBI" id="CHEBI:15378"/>
        <dbReference type="ChEBI" id="CHEBI:30616"/>
        <dbReference type="ChEBI" id="CHEBI:43474"/>
        <dbReference type="ChEBI" id="CHEBI:456216"/>
        <dbReference type="EC" id="5.6.2.4"/>
    </reaction>
</comment>
<dbReference type="GO" id="GO:0033202">
    <property type="term" value="C:DNA helicase complex"/>
    <property type="evidence" value="ECO:0007669"/>
    <property type="project" value="TreeGrafter"/>
</dbReference>
<dbReference type="Gene3D" id="3.40.50.300">
    <property type="entry name" value="P-loop containing nucleotide triphosphate hydrolases"/>
    <property type="match status" value="2"/>
</dbReference>
<feature type="non-terminal residue" evidence="11">
    <location>
        <position position="1"/>
    </location>
</feature>
<keyword evidence="4" id="KW-0067">ATP-binding</keyword>